<organism evidence="2 3">
    <name type="scientific">Gordonia crocea</name>
    <dbReference type="NCBI Taxonomy" id="589162"/>
    <lineage>
        <taxon>Bacteria</taxon>
        <taxon>Bacillati</taxon>
        <taxon>Actinomycetota</taxon>
        <taxon>Actinomycetes</taxon>
        <taxon>Mycobacteriales</taxon>
        <taxon>Gordoniaceae</taxon>
        <taxon>Gordonia</taxon>
    </lineage>
</organism>
<name>A0A7I9V1Q8_9ACTN</name>
<dbReference type="OrthoDB" id="3784885at2"/>
<dbReference type="NCBIfam" id="TIGR03967">
    <property type="entry name" value="mycofact_MftB"/>
    <property type="match status" value="1"/>
</dbReference>
<feature type="region of interest" description="Disordered" evidence="1">
    <location>
        <begin position="1"/>
        <end position="34"/>
    </location>
</feature>
<evidence type="ECO:0000256" key="1">
    <source>
        <dbReference type="SAM" id="MobiDB-lite"/>
    </source>
</evidence>
<evidence type="ECO:0000313" key="2">
    <source>
        <dbReference type="EMBL" id="GED99378.1"/>
    </source>
</evidence>
<reference evidence="3" key="1">
    <citation type="submission" date="2019-06" db="EMBL/GenBank/DDBJ databases">
        <title>Gordonia isolated from sludge of a wastewater treatment plant.</title>
        <authorList>
            <person name="Tamura T."/>
            <person name="Aoyama K."/>
            <person name="Kang Y."/>
            <person name="Saito S."/>
            <person name="Akiyama N."/>
            <person name="Yazawa K."/>
            <person name="Gonoi T."/>
            <person name="Mikami Y."/>
        </authorList>
    </citation>
    <scope>NUCLEOTIDE SEQUENCE [LARGE SCALE GENOMIC DNA]</scope>
    <source>
        <strain evidence="3">NBRC 107697</strain>
    </source>
</reference>
<accession>A0A7I9V1Q8</accession>
<evidence type="ECO:0000313" key="3">
    <source>
        <dbReference type="Proteomes" id="UP000444980"/>
    </source>
</evidence>
<dbReference type="EMBL" id="BJOU01000019">
    <property type="protein sequence ID" value="GED99378.1"/>
    <property type="molecule type" value="Genomic_DNA"/>
</dbReference>
<dbReference type="RefSeq" id="WP_161928656.1">
    <property type="nucleotide sequence ID" value="NZ_BJOU01000019.1"/>
</dbReference>
<comment type="caution">
    <text evidence="2">The sequence shown here is derived from an EMBL/GenBank/DDBJ whole genome shotgun (WGS) entry which is preliminary data.</text>
</comment>
<dbReference type="InterPro" id="IPR023850">
    <property type="entry name" value="MftB"/>
</dbReference>
<gene>
    <name evidence="2" type="primary">mftB</name>
    <name evidence="2" type="ORF">nbrc107697_34170</name>
</gene>
<dbReference type="Pfam" id="PF26520">
    <property type="entry name" value="MftB_chaperone"/>
    <property type="match status" value="1"/>
</dbReference>
<sequence>MSAPASATSPGDRASVTGAGAATPASTPIDGPRADAEPAFRLDAAWVLNPKVAVRPEPFGALLYHFGTRKLSFLKNRTVVGIVQSLHDYPDADTALTAAGIDRASRPLYVQALGALAESGMIIPRQETPS</sequence>
<protein>
    <submittedName>
        <fullName evidence="2">Putative mycofactocin system protein MftB</fullName>
    </submittedName>
</protein>
<keyword evidence="3" id="KW-1185">Reference proteome</keyword>
<dbReference type="AlphaFoldDB" id="A0A7I9V1Q8"/>
<dbReference type="Proteomes" id="UP000444980">
    <property type="component" value="Unassembled WGS sequence"/>
</dbReference>
<proteinExistence type="predicted"/>
<feature type="compositionally biased region" description="Low complexity" evidence="1">
    <location>
        <begin position="14"/>
        <end position="28"/>
    </location>
</feature>